<reference evidence="7 8" key="1">
    <citation type="journal article" date="2015" name="Genome Biol.">
        <title>Comparative genomics of Steinernema reveals deeply conserved gene regulatory networks.</title>
        <authorList>
            <person name="Dillman A.R."/>
            <person name="Macchietto M."/>
            <person name="Porter C.F."/>
            <person name="Rogers A."/>
            <person name="Williams B."/>
            <person name="Antoshechkin I."/>
            <person name="Lee M.M."/>
            <person name="Goodwin Z."/>
            <person name="Lu X."/>
            <person name="Lewis E.E."/>
            <person name="Goodrich-Blair H."/>
            <person name="Stock S.P."/>
            <person name="Adams B.J."/>
            <person name="Sternberg P.W."/>
            <person name="Mortazavi A."/>
        </authorList>
    </citation>
    <scope>NUCLEOTIDE SEQUENCE [LARGE SCALE GENOMIC DNA]</scope>
    <source>
        <strain evidence="7 8">ALL</strain>
    </source>
</reference>
<feature type="compositionally biased region" description="Low complexity" evidence="5">
    <location>
        <begin position="518"/>
        <end position="531"/>
    </location>
</feature>
<feature type="compositionally biased region" description="Basic and acidic residues" evidence="5">
    <location>
        <begin position="345"/>
        <end position="354"/>
    </location>
</feature>
<gene>
    <name evidence="7" type="ORF">L596_002911</name>
</gene>
<feature type="compositionally biased region" description="Basic and acidic residues" evidence="5">
    <location>
        <begin position="395"/>
        <end position="438"/>
    </location>
</feature>
<feature type="compositionally biased region" description="Acidic residues" evidence="5">
    <location>
        <begin position="14"/>
        <end position="23"/>
    </location>
</feature>
<evidence type="ECO:0000313" key="8">
    <source>
        <dbReference type="Proteomes" id="UP000298663"/>
    </source>
</evidence>
<keyword evidence="2" id="KW-0597">Phosphoprotein</keyword>
<evidence type="ECO:0000256" key="4">
    <source>
        <dbReference type="PROSITE-ProRule" id="PRU00192"/>
    </source>
</evidence>
<dbReference type="GO" id="GO:0051015">
    <property type="term" value="F:actin filament binding"/>
    <property type="evidence" value="ECO:0007669"/>
    <property type="project" value="TreeGrafter"/>
</dbReference>
<feature type="region of interest" description="Disordered" evidence="5">
    <location>
        <begin position="67"/>
        <end position="86"/>
    </location>
</feature>
<feature type="region of interest" description="Disordered" evidence="5">
    <location>
        <begin position="219"/>
        <end position="240"/>
    </location>
</feature>
<keyword evidence="8" id="KW-1185">Reference proteome</keyword>
<dbReference type="PANTHER" id="PTHR10829">
    <property type="entry name" value="CORTACTIN AND DREBRIN"/>
    <property type="match status" value="1"/>
</dbReference>
<proteinExistence type="predicted"/>
<dbReference type="PROSITE" id="PS50002">
    <property type="entry name" value="SH3"/>
    <property type="match status" value="1"/>
</dbReference>
<feature type="region of interest" description="Disordered" evidence="5">
    <location>
        <begin position="253"/>
        <end position="272"/>
    </location>
</feature>
<feature type="compositionally biased region" description="Acidic residues" evidence="5">
    <location>
        <begin position="570"/>
        <end position="582"/>
    </location>
</feature>
<evidence type="ECO:0000313" key="7">
    <source>
        <dbReference type="EMBL" id="TMS35522.1"/>
    </source>
</evidence>
<comment type="caution">
    <text evidence="7">The sequence shown here is derived from an EMBL/GenBank/DDBJ whole genome shotgun (WGS) entry which is preliminary data.</text>
</comment>
<feature type="compositionally biased region" description="Basic and acidic residues" evidence="5">
    <location>
        <begin position="67"/>
        <end position="76"/>
    </location>
</feature>
<evidence type="ECO:0000256" key="1">
    <source>
        <dbReference type="ARBA" id="ARBA00022443"/>
    </source>
</evidence>
<protein>
    <recommendedName>
        <fullName evidence="6">SH3 domain-containing protein</fullName>
    </recommendedName>
</protein>
<keyword evidence="3" id="KW-0677">Repeat</keyword>
<feature type="compositionally biased region" description="Polar residues" evidence="5">
    <location>
        <begin position="290"/>
        <end position="299"/>
    </location>
</feature>
<dbReference type="EMBL" id="AZBU02000001">
    <property type="protein sequence ID" value="TMS35522.1"/>
    <property type="molecule type" value="Genomic_DNA"/>
</dbReference>
<dbReference type="InterPro" id="IPR001452">
    <property type="entry name" value="SH3_domain"/>
</dbReference>
<dbReference type="GO" id="GO:0016477">
    <property type="term" value="P:cell migration"/>
    <property type="evidence" value="ECO:0007669"/>
    <property type="project" value="TreeGrafter"/>
</dbReference>
<dbReference type="Gene3D" id="2.30.30.40">
    <property type="entry name" value="SH3 Domains"/>
    <property type="match status" value="1"/>
</dbReference>
<evidence type="ECO:0000256" key="2">
    <source>
        <dbReference type="ARBA" id="ARBA00022553"/>
    </source>
</evidence>
<organism evidence="7 8">
    <name type="scientific">Steinernema carpocapsae</name>
    <name type="common">Entomopathogenic nematode</name>
    <dbReference type="NCBI Taxonomy" id="34508"/>
    <lineage>
        <taxon>Eukaryota</taxon>
        <taxon>Metazoa</taxon>
        <taxon>Ecdysozoa</taxon>
        <taxon>Nematoda</taxon>
        <taxon>Chromadorea</taxon>
        <taxon>Rhabditida</taxon>
        <taxon>Tylenchina</taxon>
        <taxon>Panagrolaimomorpha</taxon>
        <taxon>Strongyloidoidea</taxon>
        <taxon>Steinernematidae</taxon>
        <taxon>Steinernema</taxon>
    </lineage>
</organism>
<dbReference type="PRINTS" id="PR00499">
    <property type="entry name" value="P67PHOX"/>
</dbReference>
<dbReference type="InterPro" id="IPR003134">
    <property type="entry name" value="Hs1_Cortactin"/>
</dbReference>
<dbReference type="SUPFAM" id="SSF50044">
    <property type="entry name" value="SH3-domain"/>
    <property type="match status" value="1"/>
</dbReference>
<dbReference type="SMART" id="SM00326">
    <property type="entry name" value="SH3"/>
    <property type="match status" value="1"/>
</dbReference>
<evidence type="ECO:0000256" key="5">
    <source>
        <dbReference type="SAM" id="MobiDB-lite"/>
    </source>
</evidence>
<reference evidence="7 8" key="2">
    <citation type="journal article" date="2019" name="G3 (Bethesda)">
        <title>Hybrid Assembly of the Genome of the Entomopathogenic Nematode Steinernema carpocapsae Identifies the X-Chromosome.</title>
        <authorList>
            <person name="Serra L."/>
            <person name="Macchietto M."/>
            <person name="Macias-Munoz A."/>
            <person name="McGill C.J."/>
            <person name="Rodriguez I.M."/>
            <person name="Rodriguez B."/>
            <person name="Murad R."/>
            <person name="Mortazavi A."/>
        </authorList>
    </citation>
    <scope>NUCLEOTIDE SEQUENCE [LARGE SCALE GENOMIC DNA]</scope>
    <source>
        <strain evidence="7 8">ALL</strain>
    </source>
</reference>
<dbReference type="Proteomes" id="UP000298663">
    <property type="component" value="Unassembled WGS sequence"/>
</dbReference>
<dbReference type="PRINTS" id="PR00452">
    <property type="entry name" value="SH3DOMAIN"/>
</dbReference>
<dbReference type="FunFam" id="2.30.30.40:FF:000046">
    <property type="entry name" value="Drebrin-like protein isoform B"/>
    <property type="match status" value="1"/>
</dbReference>
<dbReference type="GO" id="GO:0030427">
    <property type="term" value="C:site of polarized growth"/>
    <property type="evidence" value="ECO:0007669"/>
    <property type="project" value="TreeGrafter"/>
</dbReference>
<keyword evidence="1 4" id="KW-0728">SH3 domain</keyword>
<dbReference type="GO" id="GO:0005884">
    <property type="term" value="C:actin filament"/>
    <property type="evidence" value="ECO:0007669"/>
    <property type="project" value="TreeGrafter"/>
</dbReference>
<dbReference type="Pfam" id="PF02218">
    <property type="entry name" value="HS1_rep"/>
    <property type="match status" value="8"/>
</dbReference>
<dbReference type="GO" id="GO:0030864">
    <property type="term" value="C:cortical actin cytoskeleton"/>
    <property type="evidence" value="ECO:0007669"/>
    <property type="project" value="TreeGrafter"/>
</dbReference>
<feature type="compositionally biased region" description="Basic and acidic residues" evidence="5">
    <location>
        <begin position="446"/>
        <end position="458"/>
    </location>
</feature>
<feature type="region of interest" description="Disordered" evidence="5">
    <location>
        <begin position="290"/>
        <end position="630"/>
    </location>
</feature>
<dbReference type="GO" id="GO:0005886">
    <property type="term" value="C:plasma membrane"/>
    <property type="evidence" value="ECO:0007669"/>
    <property type="project" value="TreeGrafter"/>
</dbReference>
<name>A0A4U8UQU4_STECR</name>
<dbReference type="PANTHER" id="PTHR10829:SF23">
    <property type="entry name" value="CORTACTIN, ISOFORM A"/>
    <property type="match status" value="1"/>
</dbReference>
<dbReference type="InterPro" id="IPR036028">
    <property type="entry name" value="SH3-like_dom_sf"/>
</dbReference>
<dbReference type="OrthoDB" id="5971719at2759"/>
<evidence type="ECO:0000256" key="3">
    <source>
        <dbReference type="ARBA" id="ARBA00022737"/>
    </source>
</evidence>
<dbReference type="GO" id="GO:0030833">
    <property type="term" value="P:regulation of actin filament polymerization"/>
    <property type="evidence" value="ECO:0007669"/>
    <property type="project" value="TreeGrafter"/>
</dbReference>
<feature type="domain" description="SH3" evidence="6">
    <location>
        <begin position="656"/>
        <end position="713"/>
    </location>
</feature>
<feature type="compositionally biased region" description="Polar residues" evidence="5">
    <location>
        <begin position="599"/>
        <end position="614"/>
    </location>
</feature>
<evidence type="ECO:0000259" key="6">
    <source>
        <dbReference type="PROSITE" id="PS50002"/>
    </source>
</evidence>
<feature type="region of interest" description="Disordered" evidence="5">
    <location>
        <begin position="1"/>
        <end position="23"/>
    </location>
</feature>
<feature type="region of interest" description="Disordered" evidence="5">
    <location>
        <begin position="179"/>
        <end position="200"/>
    </location>
</feature>
<accession>A0A4U8UQU4</accession>
<dbReference type="AlphaFoldDB" id="A0A4U8UQU4"/>
<dbReference type="Pfam" id="PF00018">
    <property type="entry name" value="SH3_1"/>
    <property type="match status" value="1"/>
</dbReference>
<feature type="compositionally biased region" description="Basic and acidic residues" evidence="5">
    <location>
        <begin position="323"/>
        <end position="337"/>
    </location>
</feature>
<sequence length="713" mass="78815">MWRSQIGVKVPQVQEDDDWETDPDFVNDVTEKESRWGAKTVEGSGHQASLDLNSLREGVLQSHAQIEAKKKEEQPKASEGYGGKFGVQRDRMDKCAETWQYDGKVASHASQMDYSKGFGGKYGVDKDRKDKSALGWDEKVELSKHESQKDTAMGYGGKYGVQKDRQDACATGWNVKEELSKHESQRDYAAGFGGKHGVQKDRQDAAAVGYDYHADLASHESQSDYKKGFGGQFGVQTDRQDKNAVGWDDHEKLEQHESQTDYKQGFGGKFGVQKDRQDKSAVGYEYQQGLQQHESQTDGNKGFGGKFGVQSDRKDASAVGYEHQSELSKHESQKDYVKGFGGKHGVQDDRKDKSAFGYDEPERASANQKSAPVVPEKGKASSLRAKFEQLSTANGDDRVQLERERRKKEDAELRARQAGEEQERQKKIADEWKRKEELESSMTAEEIQKQIEEHEQMHHTGGAPKRTSKTPPGAVAIMPSITPSAVQSERETAAPVQQQYEEPFPNIPPPVKLPEFTLAQAPQAASAQLSQYELPPVEEPATPVTAPPQAPPASSTQHSINQMIKRLPSSDDEDAEEQDWGDESNPVNPAGSAPVPVGNSINKQPEMGISQNTPAPVVSANQPQTQYEEPPYEEIPAEAAAAQAHAATTSQAAPASGSLKAIALYDYEKQDDDEISFEYNDVITDIEQIDAGWWRGNCKGSYGLFPANYVQLQ</sequence>
<dbReference type="PROSITE" id="PS51090">
    <property type="entry name" value="CORTACTIN"/>
    <property type="match status" value="8"/>
</dbReference>